<name>A0A9P5Y9S7_9AGAR</name>
<gene>
    <name evidence="2" type="ORF">BDZ94DRAFT_1254212</name>
</gene>
<organism evidence="2 3">
    <name type="scientific">Collybia nuda</name>
    <dbReference type="NCBI Taxonomy" id="64659"/>
    <lineage>
        <taxon>Eukaryota</taxon>
        <taxon>Fungi</taxon>
        <taxon>Dikarya</taxon>
        <taxon>Basidiomycota</taxon>
        <taxon>Agaricomycotina</taxon>
        <taxon>Agaricomycetes</taxon>
        <taxon>Agaricomycetidae</taxon>
        <taxon>Agaricales</taxon>
        <taxon>Tricholomatineae</taxon>
        <taxon>Clitocybaceae</taxon>
        <taxon>Collybia</taxon>
    </lineage>
</organism>
<dbReference type="Pfam" id="PF20415">
    <property type="entry name" value="DUF6699"/>
    <property type="match status" value="1"/>
</dbReference>
<sequence>MIVVGPAPLDQWPIRIRRAQGIRCIDVFEEIYRKLSEPLTEEDMDTIGRGYAERCVRAFKQRCKDSPGLTLYNEKRGMQRVDLLRGRRIFEGLTRDSKSATWELHIHNFPPESSGQHL</sequence>
<protein>
    <recommendedName>
        <fullName evidence="1">DUF6699 domain-containing protein</fullName>
    </recommendedName>
</protein>
<dbReference type="AlphaFoldDB" id="A0A9P5Y9S7"/>
<keyword evidence="3" id="KW-1185">Reference proteome</keyword>
<dbReference type="OrthoDB" id="2970175at2759"/>
<dbReference type="InterPro" id="IPR046522">
    <property type="entry name" value="DUF6699"/>
</dbReference>
<evidence type="ECO:0000313" key="2">
    <source>
        <dbReference type="EMBL" id="KAF9465304.1"/>
    </source>
</evidence>
<comment type="caution">
    <text evidence="2">The sequence shown here is derived from an EMBL/GenBank/DDBJ whole genome shotgun (WGS) entry which is preliminary data.</text>
</comment>
<evidence type="ECO:0000313" key="3">
    <source>
        <dbReference type="Proteomes" id="UP000807353"/>
    </source>
</evidence>
<proteinExistence type="predicted"/>
<dbReference type="Proteomes" id="UP000807353">
    <property type="component" value="Unassembled WGS sequence"/>
</dbReference>
<reference evidence="2" key="1">
    <citation type="submission" date="2020-11" db="EMBL/GenBank/DDBJ databases">
        <authorList>
            <consortium name="DOE Joint Genome Institute"/>
            <person name="Ahrendt S."/>
            <person name="Riley R."/>
            <person name="Andreopoulos W."/>
            <person name="Labutti K."/>
            <person name="Pangilinan J."/>
            <person name="Ruiz-Duenas F.J."/>
            <person name="Barrasa J.M."/>
            <person name="Sanchez-Garcia M."/>
            <person name="Camarero S."/>
            <person name="Miyauchi S."/>
            <person name="Serrano A."/>
            <person name="Linde D."/>
            <person name="Babiker R."/>
            <person name="Drula E."/>
            <person name="Ayuso-Fernandez I."/>
            <person name="Pacheco R."/>
            <person name="Padilla G."/>
            <person name="Ferreira P."/>
            <person name="Barriuso J."/>
            <person name="Kellner H."/>
            <person name="Castanera R."/>
            <person name="Alfaro M."/>
            <person name="Ramirez L."/>
            <person name="Pisabarro A.G."/>
            <person name="Kuo A."/>
            <person name="Tritt A."/>
            <person name="Lipzen A."/>
            <person name="He G."/>
            <person name="Yan M."/>
            <person name="Ng V."/>
            <person name="Cullen D."/>
            <person name="Martin F."/>
            <person name="Rosso M.-N."/>
            <person name="Henrissat B."/>
            <person name="Hibbett D."/>
            <person name="Martinez A.T."/>
            <person name="Grigoriev I.V."/>
        </authorList>
    </citation>
    <scope>NUCLEOTIDE SEQUENCE</scope>
    <source>
        <strain evidence="2">CBS 247.69</strain>
    </source>
</reference>
<feature type="domain" description="DUF6699" evidence="1">
    <location>
        <begin position="8"/>
        <end position="96"/>
    </location>
</feature>
<dbReference type="EMBL" id="MU150248">
    <property type="protein sequence ID" value="KAF9465304.1"/>
    <property type="molecule type" value="Genomic_DNA"/>
</dbReference>
<accession>A0A9P5Y9S7</accession>
<evidence type="ECO:0000259" key="1">
    <source>
        <dbReference type="Pfam" id="PF20415"/>
    </source>
</evidence>